<comment type="caution">
    <text evidence="1">The sequence shown here is derived from an EMBL/GenBank/DDBJ whole genome shotgun (WGS) entry which is preliminary data.</text>
</comment>
<sequence length="389" mass="42907">MDGEKTVIRPRLKDLAEGDVHLANLSAYAKLLVSVEDRERAAHNAGLLYLTIIDAFQQIGITNVQWSPNLILEIGSREYEIDIHDQQQVKGDSSMIDAPVLMSVDTRHFTQSGLEPSVTESPGSSGTSSPPSVTQTPAIAIINPLSTKRSNKLTSFVVALNNRDYTGSYIDPKGEWKDTPTVSALVPVMNASPLGCEIAHSKGTELEGLGCSSDAAIRCVNRCFRQLDMLDAGMASLSVKTNWAYWQLGKAYEAFCKFNIANTKDRDWNHRSEQQRLFALLCKQIESVLDHGSGSSDTRRSALQKRLQRARKFLLLVDTFGMSVLNSVPEVSVSRVDVLRMEELRSLADGLCMEKEVESIRHKLDSSSCRSGSLTSKADLIVEMEAIKL</sequence>
<keyword evidence="2" id="KW-1185">Reference proteome</keyword>
<accession>A0ACC2UY35</accession>
<protein>
    <submittedName>
        <fullName evidence="1">Uncharacterized protein</fullName>
    </submittedName>
</protein>
<reference evidence="1" key="1">
    <citation type="submission" date="2023-04" db="EMBL/GenBank/DDBJ databases">
        <title>Draft Genome sequencing of Naganishia species isolated from polar environments using Oxford Nanopore Technology.</title>
        <authorList>
            <person name="Leo P."/>
            <person name="Venkateswaran K."/>
        </authorList>
    </citation>
    <scope>NUCLEOTIDE SEQUENCE</scope>
    <source>
        <strain evidence="1">MNA-CCFEE 5423</strain>
    </source>
</reference>
<evidence type="ECO:0000313" key="2">
    <source>
        <dbReference type="Proteomes" id="UP001227268"/>
    </source>
</evidence>
<name>A0ACC2UY35_9TREE</name>
<proteinExistence type="predicted"/>
<evidence type="ECO:0000313" key="1">
    <source>
        <dbReference type="EMBL" id="KAJ9091664.1"/>
    </source>
</evidence>
<dbReference type="EMBL" id="JASBWT010000048">
    <property type="protein sequence ID" value="KAJ9091664.1"/>
    <property type="molecule type" value="Genomic_DNA"/>
</dbReference>
<organism evidence="1 2">
    <name type="scientific">Naganishia friedmannii</name>
    <dbReference type="NCBI Taxonomy" id="89922"/>
    <lineage>
        <taxon>Eukaryota</taxon>
        <taxon>Fungi</taxon>
        <taxon>Dikarya</taxon>
        <taxon>Basidiomycota</taxon>
        <taxon>Agaricomycotina</taxon>
        <taxon>Tremellomycetes</taxon>
        <taxon>Filobasidiales</taxon>
        <taxon>Filobasidiaceae</taxon>
        <taxon>Naganishia</taxon>
    </lineage>
</organism>
<gene>
    <name evidence="1" type="ORF">QFC21_007139</name>
</gene>
<dbReference type="Proteomes" id="UP001227268">
    <property type="component" value="Unassembled WGS sequence"/>
</dbReference>